<organism evidence="1 2">
    <name type="scientific">Batillaria attramentaria</name>
    <dbReference type="NCBI Taxonomy" id="370345"/>
    <lineage>
        <taxon>Eukaryota</taxon>
        <taxon>Metazoa</taxon>
        <taxon>Spiralia</taxon>
        <taxon>Lophotrochozoa</taxon>
        <taxon>Mollusca</taxon>
        <taxon>Gastropoda</taxon>
        <taxon>Caenogastropoda</taxon>
        <taxon>Sorbeoconcha</taxon>
        <taxon>Cerithioidea</taxon>
        <taxon>Batillariidae</taxon>
        <taxon>Batillaria</taxon>
    </lineage>
</organism>
<evidence type="ECO:0000313" key="1">
    <source>
        <dbReference type="EMBL" id="KAK7492234.1"/>
    </source>
</evidence>
<dbReference type="Proteomes" id="UP001519460">
    <property type="component" value="Unassembled WGS sequence"/>
</dbReference>
<protein>
    <submittedName>
        <fullName evidence="1">Uncharacterized protein</fullName>
    </submittedName>
</protein>
<accession>A0ABD0KZK8</accession>
<dbReference type="AlphaFoldDB" id="A0ABD0KZK8"/>
<evidence type="ECO:0000313" key="2">
    <source>
        <dbReference type="Proteomes" id="UP001519460"/>
    </source>
</evidence>
<proteinExistence type="predicted"/>
<name>A0ABD0KZK8_9CAEN</name>
<dbReference type="EMBL" id="JACVVK020000105">
    <property type="protein sequence ID" value="KAK7492234.1"/>
    <property type="molecule type" value="Genomic_DNA"/>
</dbReference>
<sequence>MSSSVGSRQQVVVFMQGHYPDRGGGQLSRDTSVSVTLDAKTDISISMDVCLLGNTRSCGMQGKQGGRKGSCNAKGTWCTWQVAESQGISGTMRMNVTS</sequence>
<comment type="caution">
    <text evidence="1">The sequence shown here is derived from an EMBL/GenBank/DDBJ whole genome shotgun (WGS) entry which is preliminary data.</text>
</comment>
<keyword evidence="2" id="KW-1185">Reference proteome</keyword>
<gene>
    <name evidence="1" type="ORF">BaRGS_00016531</name>
</gene>
<reference evidence="1 2" key="1">
    <citation type="journal article" date="2023" name="Sci. Data">
        <title>Genome assembly of the Korean intertidal mud-creeper Batillaria attramentaria.</title>
        <authorList>
            <person name="Patra A.K."/>
            <person name="Ho P.T."/>
            <person name="Jun S."/>
            <person name="Lee S.J."/>
            <person name="Kim Y."/>
            <person name="Won Y.J."/>
        </authorList>
    </citation>
    <scope>NUCLEOTIDE SEQUENCE [LARGE SCALE GENOMIC DNA]</scope>
    <source>
        <strain evidence="1">Wonlab-2016</strain>
    </source>
</reference>